<reference evidence="1" key="1">
    <citation type="submission" date="2020-05" db="EMBL/GenBank/DDBJ databases">
        <title>Phylogenomic resolution of chytrid fungi.</title>
        <authorList>
            <person name="Stajich J.E."/>
            <person name="Amses K."/>
            <person name="Simmons R."/>
            <person name="Seto K."/>
            <person name="Myers J."/>
            <person name="Bonds A."/>
            <person name="Quandt C.A."/>
            <person name="Barry K."/>
            <person name="Liu P."/>
            <person name="Grigoriev I."/>
            <person name="Longcore J.E."/>
            <person name="James T.Y."/>
        </authorList>
    </citation>
    <scope>NUCLEOTIDE SEQUENCE</scope>
    <source>
        <strain evidence="1">JEL0513</strain>
    </source>
</reference>
<dbReference type="AlphaFoldDB" id="A0AAD5XHW4"/>
<name>A0AAD5XHW4_9FUNG</name>
<organism evidence="1 2">
    <name type="scientific">Physocladia obscura</name>
    <dbReference type="NCBI Taxonomy" id="109957"/>
    <lineage>
        <taxon>Eukaryota</taxon>
        <taxon>Fungi</taxon>
        <taxon>Fungi incertae sedis</taxon>
        <taxon>Chytridiomycota</taxon>
        <taxon>Chytridiomycota incertae sedis</taxon>
        <taxon>Chytridiomycetes</taxon>
        <taxon>Chytridiales</taxon>
        <taxon>Chytriomycetaceae</taxon>
        <taxon>Physocladia</taxon>
    </lineage>
</organism>
<dbReference type="Gene3D" id="3.40.50.1820">
    <property type="entry name" value="alpha/beta hydrolase"/>
    <property type="match status" value="1"/>
</dbReference>
<dbReference type="InterPro" id="IPR029058">
    <property type="entry name" value="AB_hydrolase_fold"/>
</dbReference>
<dbReference type="Proteomes" id="UP001211907">
    <property type="component" value="Unassembled WGS sequence"/>
</dbReference>
<accession>A0AAD5XHW4</accession>
<comment type="caution">
    <text evidence="1">The sequence shown here is derived from an EMBL/GenBank/DDBJ whole genome shotgun (WGS) entry which is preliminary data.</text>
</comment>
<protein>
    <recommendedName>
        <fullName evidence="3">AB hydrolase-1 domain-containing protein</fullName>
    </recommendedName>
</protein>
<dbReference type="EMBL" id="JADGJH010000819">
    <property type="protein sequence ID" value="KAJ3122308.1"/>
    <property type="molecule type" value="Genomic_DNA"/>
</dbReference>
<gene>
    <name evidence="1" type="ORF">HK100_012045</name>
</gene>
<evidence type="ECO:0000313" key="2">
    <source>
        <dbReference type="Proteomes" id="UP001211907"/>
    </source>
</evidence>
<sequence>MRLQIADLRIEPRICSRIAVDRDTEIHYEVYGADIAPIRLLLVNGVQQSCRMWILTVYALLRAQPKRVQICVFDGRGVGNSVLGPALENQRFSTKDLAADALLLLNHLGWSKDVWLLGCMSFCFKSIP</sequence>
<evidence type="ECO:0000313" key="1">
    <source>
        <dbReference type="EMBL" id="KAJ3122308.1"/>
    </source>
</evidence>
<proteinExistence type="predicted"/>
<dbReference type="SUPFAM" id="SSF53474">
    <property type="entry name" value="alpha/beta-Hydrolases"/>
    <property type="match status" value="1"/>
</dbReference>
<evidence type="ECO:0008006" key="3">
    <source>
        <dbReference type="Google" id="ProtNLM"/>
    </source>
</evidence>
<keyword evidence="2" id="KW-1185">Reference proteome</keyword>